<protein>
    <submittedName>
        <fullName evidence="2">Uncharacterized protein</fullName>
    </submittedName>
</protein>
<keyword evidence="1" id="KW-0175">Coiled coil</keyword>
<keyword evidence="3" id="KW-1185">Reference proteome</keyword>
<evidence type="ECO:0000256" key="1">
    <source>
        <dbReference type="SAM" id="Coils"/>
    </source>
</evidence>
<dbReference type="EMBL" id="CAJJDN010000026">
    <property type="protein sequence ID" value="CAD8070208.1"/>
    <property type="molecule type" value="Genomic_DNA"/>
</dbReference>
<gene>
    <name evidence="2" type="ORF">PSON_ATCC_30995.1.T0260273</name>
</gene>
<reference evidence="2" key="1">
    <citation type="submission" date="2021-01" db="EMBL/GenBank/DDBJ databases">
        <authorList>
            <consortium name="Genoscope - CEA"/>
            <person name="William W."/>
        </authorList>
    </citation>
    <scope>NUCLEOTIDE SEQUENCE</scope>
</reference>
<dbReference type="AlphaFoldDB" id="A0A8S1LPJ0"/>
<organism evidence="2 3">
    <name type="scientific">Paramecium sonneborni</name>
    <dbReference type="NCBI Taxonomy" id="65129"/>
    <lineage>
        <taxon>Eukaryota</taxon>
        <taxon>Sar</taxon>
        <taxon>Alveolata</taxon>
        <taxon>Ciliophora</taxon>
        <taxon>Intramacronucleata</taxon>
        <taxon>Oligohymenophorea</taxon>
        <taxon>Peniculida</taxon>
        <taxon>Parameciidae</taxon>
        <taxon>Paramecium</taxon>
    </lineage>
</organism>
<feature type="coiled-coil region" evidence="1">
    <location>
        <begin position="165"/>
        <end position="192"/>
    </location>
</feature>
<sequence>MQKCISYPLKTQKKHKQFRLTSNDLLQKLLDFKQTKETLNGYNQNKTKAKSGNLAKQISKSIFIGSQSYKEVEPIIIENHPQNKKDEIIHKLKKKSHVRQINQIWSIRNRTDSNYIHTLRKEEKKDFIQNASILLQEKLLENKLIQLCYQTQQLLNKSDQLELLNKILFENLKQHQNDHNNMQERKVLMEKLEQIIMMQKKQEKQLNQFKQLYQVNNEGRRVKTQTSNPQLILSLNQGYLGLKI</sequence>
<proteinExistence type="predicted"/>
<evidence type="ECO:0000313" key="2">
    <source>
        <dbReference type="EMBL" id="CAD8070208.1"/>
    </source>
</evidence>
<dbReference type="Proteomes" id="UP000692954">
    <property type="component" value="Unassembled WGS sequence"/>
</dbReference>
<comment type="caution">
    <text evidence="2">The sequence shown here is derived from an EMBL/GenBank/DDBJ whole genome shotgun (WGS) entry which is preliminary data.</text>
</comment>
<evidence type="ECO:0000313" key="3">
    <source>
        <dbReference type="Proteomes" id="UP000692954"/>
    </source>
</evidence>
<name>A0A8S1LPJ0_9CILI</name>
<accession>A0A8S1LPJ0</accession>